<evidence type="ECO:0000259" key="4">
    <source>
        <dbReference type="Pfam" id="PF13193"/>
    </source>
</evidence>
<proteinExistence type="inferred from homology"/>
<dbReference type="Gene3D" id="3.30.300.30">
    <property type="match status" value="1"/>
</dbReference>
<dbReference type="RefSeq" id="WP_160879971.1">
    <property type="nucleotide sequence ID" value="NZ_WUEK01000017.1"/>
</dbReference>
<dbReference type="InterPro" id="IPR020845">
    <property type="entry name" value="AMP-binding_CS"/>
</dbReference>
<dbReference type="InterPro" id="IPR025110">
    <property type="entry name" value="AMP-bd_C"/>
</dbReference>
<dbReference type="Gene3D" id="3.40.50.12780">
    <property type="entry name" value="N-terminal domain of ligase-like"/>
    <property type="match status" value="1"/>
</dbReference>
<dbReference type="PROSITE" id="PS00455">
    <property type="entry name" value="AMP_BINDING"/>
    <property type="match status" value="1"/>
</dbReference>
<dbReference type="InterPro" id="IPR042099">
    <property type="entry name" value="ANL_N_sf"/>
</dbReference>
<dbReference type="EMBL" id="WUEK01000017">
    <property type="protein sequence ID" value="MXG92033.1"/>
    <property type="molecule type" value="Genomic_DNA"/>
</dbReference>
<evidence type="ECO:0000313" key="6">
    <source>
        <dbReference type="Proteomes" id="UP000473325"/>
    </source>
</evidence>
<gene>
    <name evidence="5" type="ORF">GRQ65_21035</name>
</gene>
<comment type="caution">
    <text evidence="5">The sequence shown here is derived from an EMBL/GenBank/DDBJ whole genome shotgun (WGS) entry which is preliminary data.</text>
</comment>
<organism evidence="5 6">
    <name type="scientific">Nocardioides flavescens</name>
    <dbReference type="NCBI Taxonomy" id="2691959"/>
    <lineage>
        <taxon>Bacteria</taxon>
        <taxon>Bacillati</taxon>
        <taxon>Actinomycetota</taxon>
        <taxon>Actinomycetes</taxon>
        <taxon>Propionibacteriales</taxon>
        <taxon>Nocardioidaceae</taxon>
        <taxon>Nocardioides</taxon>
    </lineage>
</organism>
<keyword evidence="2" id="KW-0436">Ligase</keyword>
<dbReference type="Pfam" id="PF00501">
    <property type="entry name" value="AMP-binding"/>
    <property type="match status" value="1"/>
</dbReference>
<dbReference type="InterPro" id="IPR000873">
    <property type="entry name" value="AMP-dep_synth/lig_dom"/>
</dbReference>
<dbReference type="PANTHER" id="PTHR43201">
    <property type="entry name" value="ACYL-COA SYNTHETASE"/>
    <property type="match status" value="1"/>
</dbReference>
<name>A0A6L7F452_9ACTN</name>
<dbReference type="PANTHER" id="PTHR43201:SF5">
    <property type="entry name" value="MEDIUM-CHAIN ACYL-COA LIGASE ACSF2, MITOCHONDRIAL"/>
    <property type="match status" value="1"/>
</dbReference>
<dbReference type="GO" id="GO:0006631">
    <property type="term" value="P:fatty acid metabolic process"/>
    <property type="evidence" value="ECO:0007669"/>
    <property type="project" value="TreeGrafter"/>
</dbReference>
<evidence type="ECO:0000313" key="5">
    <source>
        <dbReference type="EMBL" id="MXG92033.1"/>
    </source>
</evidence>
<dbReference type="AlphaFoldDB" id="A0A6L7F452"/>
<feature type="domain" description="AMP-dependent synthetase/ligase" evidence="3">
    <location>
        <begin position="28"/>
        <end position="421"/>
    </location>
</feature>
<protein>
    <submittedName>
        <fullName evidence="5">AMP-binding protein</fullName>
    </submittedName>
</protein>
<dbReference type="GO" id="GO:0031956">
    <property type="term" value="F:medium-chain fatty acid-CoA ligase activity"/>
    <property type="evidence" value="ECO:0007669"/>
    <property type="project" value="TreeGrafter"/>
</dbReference>
<dbReference type="SUPFAM" id="SSF56801">
    <property type="entry name" value="Acetyl-CoA synthetase-like"/>
    <property type="match status" value="1"/>
</dbReference>
<comment type="similarity">
    <text evidence="1">Belongs to the ATP-dependent AMP-binding enzyme family.</text>
</comment>
<evidence type="ECO:0000256" key="2">
    <source>
        <dbReference type="ARBA" id="ARBA00022598"/>
    </source>
</evidence>
<sequence>MQTYPVEQAEQFVRDGWWSGRTWDDLLREHVEATPGALALVDPPDLARITGAVAAESKRLTWAEVDAHVDALARTLFAQGVRADDVVGVQLPNVAELPIALLAVARLGAVVTPFPVQYRRHELTRMGQRAGIVAFVTTAHALGRDLAAEALGLVGAVETLRAVVSYGEPPAGAIGVAHASDPAYDAHLGEVDRDPNDTVTLAWTSGTEGEPKGVPRAYGDWEVVGHATSESPRLRPDDVMLNLFPMVNAGGLGGMFMPWLLLGTTLVQHHPFSLGVFLGQIADEQVTYTCAPPLVLDTIAGDPRLWETHDLSSLRAVGSGSAPLAGWMIAVWEQEHGVEVLNLFGSNEGGVLFADPDTVPDPHQRGRLFPRYGAGEHPFRHRVGHAMQGRLVDLDDGSVIEEPGRPGELRLKGPTIFAGYWGRGRDGFDEDGWFCTGDVFEISSESPSHLVHVDRAKDLIVRGGYKISAAEIEALVSADPRVAEVAAVAEPDARVGERVCLFVVRAPGQDPPTLESVIERLRTHDVATFKLPERLEVVDALPRNPVGKVLKRELRERLG</sequence>
<accession>A0A6L7F452</accession>
<evidence type="ECO:0000259" key="3">
    <source>
        <dbReference type="Pfam" id="PF00501"/>
    </source>
</evidence>
<reference evidence="5 6" key="1">
    <citation type="submission" date="2019-12" db="EMBL/GenBank/DDBJ databases">
        <authorList>
            <person name="Kun Z."/>
        </authorList>
    </citation>
    <scope>NUCLEOTIDE SEQUENCE [LARGE SCALE GENOMIC DNA]</scope>
    <source>
        <strain evidence="5 6">YIM 123512</strain>
    </source>
</reference>
<keyword evidence="6" id="KW-1185">Reference proteome</keyword>
<feature type="domain" description="AMP-binding enzyme C-terminal" evidence="4">
    <location>
        <begin position="471"/>
        <end position="548"/>
    </location>
</feature>
<dbReference type="Proteomes" id="UP000473325">
    <property type="component" value="Unassembled WGS sequence"/>
</dbReference>
<evidence type="ECO:0000256" key="1">
    <source>
        <dbReference type="ARBA" id="ARBA00006432"/>
    </source>
</evidence>
<dbReference type="Pfam" id="PF13193">
    <property type="entry name" value="AMP-binding_C"/>
    <property type="match status" value="1"/>
</dbReference>
<dbReference type="InterPro" id="IPR045851">
    <property type="entry name" value="AMP-bd_C_sf"/>
</dbReference>